<dbReference type="PaxDb" id="6239-Y38E10A.29"/>
<sequence length="75" mass="8562">MSSVVLLLLVLLGTVTSQYYPRPSRYQYYHYQQQPYRPHVVHNVVSDGVWGGPTSLGWAQVPRYLSPMYSPVYGG</sequence>
<dbReference type="AlphaFoldDB" id="B7FAS4"/>
<feature type="chain" id="PRO_5002854883" evidence="1">
    <location>
        <begin position="18"/>
        <end position="75"/>
    </location>
</feature>
<accession>B7FAS4</accession>
<keyword evidence="1" id="KW-0732">Signal</keyword>
<keyword evidence="3" id="KW-1185">Reference proteome</keyword>
<dbReference type="OMA" id="RYLSPMY"/>
<gene>
    <name evidence="2 4" type="primary">nspe-8</name>
    <name evidence="2" type="ORF">CELE_Y38E10A.29</name>
    <name evidence="4" type="ORF">Y38E10A.29</name>
</gene>
<dbReference type="InterPro" id="IPR009853">
    <property type="entry name" value="DUF1412"/>
</dbReference>
<name>B7FAS4_CAEEL</name>
<dbReference type="PANTHER" id="PTHR34602">
    <property type="entry name" value="NEMATODE SPECIFIC PEPTIDE FAMILY, GROUP E-RELATED"/>
    <property type="match status" value="1"/>
</dbReference>
<reference evidence="2 3" key="1">
    <citation type="journal article" date="1998" name="Science">
        <title>Genome sequence of the nematode C. elegans: a platform for investigating biology.</title>
        <authorList>
            <consortium name="The C. elegans sequencing consortium"/>
            <person name="Sulson J.E."/>
            <person name="Waterston R."/>
        </authorList>
    </citation>
    <scope>NUCLEOTIDE SEQUENCE [LARGE SCALE GENOMIC DNA]</scope>
    <source>
        <strain evidence="2 3">Bristol N2</strain>
    </source>
</reference>
<dbReference type="PANTHER" id="PTHR34602:SF1">
    <property type="entry name" value="NEMATODE SPECIFIC PEPTIDE FAMILY, GROUP E-RELATED"/>
    <property type="match status" value="1"/>
</dbReference>
<evidence type="ECO:0000313" key="3">
    <source>
        <dbReference type="Proteomes" id="UP000001940"/>
    </source>
</evidence>
<dbReference type="eggNOG" id="ENOG502TKBT">
    <property type="taxonomic scope" value="Eukaryota"/>
</dbReference>
<dbReference type="HOGENOM" id="CLU_2673397_0_0_1"/>
<dbReference type="Pfam" id="PF07203">
    <property type="entry name" value="DUF1412"/>
    <property type="match status" value="1"/>
</dbReference>
<dbReference type="KEGG" id="cel:CELE_Y38E10A.29"/>
<dbReference type="RefSeq" id="NP_001254349.1">
    <property type="nucleotide sequence ID" value="NM_001267420.1"/>
</dbReference>
<protein>
    <submittedName>
        <fullName evidence="2">Secreted protein</fullName>
    </submittedName>
</protein>
<dbReference type="GeneID" id="13187525"/>
<dbReference type="EMBL" id="BX284602">
    <property type="protein sequence ID" value="CAT01077.1"/>
    <property type="molecule type" value="Genomic_DNA"/>
</dbReference>
<evidence type="ECO:0000313" key="4">
    <source>
        <dbReference type="WormBase" id="Y38E10A.29"/>
    </source>
</evidence>
<dbReference type="AGR" id="WB:WBGene00175028"/>
<dbReference type="InParanoid" id="B7FAS4"/>
<feature type="signal peptide" evidence="1">
    <location>
        <begin position="1"/>
        <end position="17"/>
    </location>
</feature>
<dbReference type="Proteomes" id="UP000001940">
    <property type="component" value="Chromosome II"/>
</dbReference>
<dbReference type="Bgee" id="WBGene00175028">
    <property type="expression patterns" value="Expressed in embryo and 1 other cell type or tissue"/>
</dbReference>
<proteinExistence type="predicted"/>
<dbReference type="OrthoDB" id="10447356at2759"/>
<organism evidence="2 3">
    <name type="scientific">Caenorhabditis elegans</name>
    <dbReference type="NCBI Taxonomy" id="6239"/>
    <lineage>
        <taxon>Eukaryota</taxon>
        <taxon>Metazoa</taxon>
        <taxon>Ecdysozoa</taxon>
        <taxon>Nematoda</taxon>
        <taxon>Chromadorea</taxon>
        <taxon>Rhabditida</taxon>
        <taxon>Rhabditina</taxon>
        <taxon>Rhabditomorpha</taxon>
        <taxon>Rhabditoidea</taxon>
        <taxon>Rhabditidae</taxon>
        <taxon>Peloderinae</taxon>
        <taxon>Caenorhabditis</taxon>
    </lineage>
</organism>
<dbReference type="FunCoup" id="B7FAS4">
    <property type="interactions" value="227"/>
</dbReference>
<evidence type="ECO:0000256" key="1">
    <source>
        <dbReference type="SAM" id="SignalP"/>
    </source>
</evidence>
<dbReference type="WormBase" id="Y38E10A.29">
    <property type="protein sequence ID" value="CE43343"/>
    <property type="gene ID" value="WBGene00175028"/>
    <property type="gene designation" value="nspe-8"/>
</dbReference>
<dbReference type="CTD" id="13187525"/>
<evidence type="ECO:0000313" key="2">
    <source>
        <dbReference type="EMBL" id="CAT01077.1"/>
    </source>
</evidence>